<evidence type="ECO:0000256" key="5">
    <source>
        <dbReference type="ARBA" id="ARBA00023054"/>
    </source>
</evidence>
<dbReference type="FunFam" id="3.40.50.300:FF:000901">
    <property type="entry name" value="Chromosome partition protein Smc"/>
    <property type="match status" value="1"/>
</dbReference>
<dbReference type="OrthoDB" id="9808768at2"/>
<name>A0A5B8XK34_9DELT</name>
<dbReference type="GO" id="GO:0007059">
    <property type="term" value="P:chromosome segregation"/>
    <property type="evidence" value="ECO:0007669"/>
    <property type="project" value="UniProtKB-UniRule"/>
</dbReference>
<dbReference type="PIRSF" id="PIRSF005719">
    <property type="entry name" value="SMC"/>
    <property type="match status" value="1"/>
</dbReference>
<dbReference type="GO" id="GO:0005694">
    <property type="term" value="C:chromosome"/>
    <property type="evidence" value="ECO:0007669"/>
    <property type="project" value="InterPro"/>
</dbReference>
<dbReference type="Gene3D" id="3.40.50.300">
    <property type="entry name" value="P-loop containing nucleotide triphosphate hydrolases"/>
    <property type="match status" value="2"/>
</dbReference>
<keyword evidence="3 7" id="KW-0547">Nucleotide-binding</keyword>
<dbReference type="RefSeq" id="WP_146956864.1">
    <property type="nucleotide sequence ID" value="NZ_CP042467.1"/>
</dbReference>
<evidence type="ECO:0000256" key="4">
    <source>
        <dbReference type="ARBA" id="ARBA00022840"/>
    </source>
</evidence>
<dbReference type="SUPFAM" id="SSF75553">
    <property type="entry name" value="Smc hinge domain"/>
    <property type="match status" value="1"/>
</dbReference>
<dbReference type="InterPro" id="IPR024704">
    <property type="entry name" value="SMC"/>
</dbReference>
<feature type="coiled-coil region" evidence="7">
    <location>
        <begin position="175"/>
        <end position="283"/>
    </location>
</feature>
<keyword evidence="2 7" id="KW-0963">Cytoplasm</keyword>
<dbReference type="Gene3D" id="1.20.1060.20">
    <property type="match status" value="1"/>
</dbReference>
<dbReference type="GO" id="GO:0030261">
    <property type="term" value="P:chromosome condensation"/>
    <property type="evidence" value="ECO:0007669"/>
    <property type="project" value="InterPro"/>
</dbReference>
<feature type="coiled-coil region" evidence="7">
    <location>
        <begin position="756"/>
        <end position="888"/>
    </location>
</feature>
<dbReference type="Pfam" id="PF02463">
    <property type="entry name" value="SMC_N"/>
    <property type="match status" value="1"/>
</dbReference>
<dbReference type="KEGG" id="bbae:FRD01_01170"/>
<dbReference type="InterPro" id="IPR036277">
    <property type="entry name" value="SMC_hinge_sf"/>
</dbReference>
<dbReference type="AlphaFoldDB" id="A0A5B8XK34"/>
<dbReference type="GO" id="GO:0006260">
    <property type="term" value="P:DNA replication"/>
    <property type="evidence" value="ECO:0007669"/>
    <property type="project" value="UniProtKB-UniRule"/>
</dbReference>
<protein>
    <recommendedName>
        <fullName evidence="7">Chromosome partition protein Smc</fullName>
    </recommendedName>
</protein>
<dbReference type="InterPro" id="IPR003395">
    <property type="entry name" value="RecF/RecN/SMC_N"/>
</dbReference>
<dbReference type="GO" id="GO:0005524">
    <property type="term" value="F:ATP binding"/>
    <property type="evidence" value="ECO:0007669"/>
    <property type="project" value="UniProtKB-UniRule"/>
</dbReference>
<evidence type="ECO:0000259" key="8">
    <source>
        <dbReference type="Pfam" id="PF02463"/>
    </source>
</evidence>
<feature type="domain" description="RecF/RecN/SMC N-terminal" evidence="8">
    <location>
        <begin position="3"/>
        <end position="1144"/>
    </location>
</feature>
<sequence>MRLRRIDIVGFKSFRDKMSLEFSEGMTAIVGPNGCGKSNVVDAMKWAMGDMSPKSLRGQSMEDVIFAGSESARPLGMAEVTLTFENDGSAQWDDSIPREFREISEIAVTRRLHRSGDSEYLINRVGCRLMDIQNLLAGTGVGKQGYSIIEQNQVGFIVSARPSERRLLIEEASGITRYKAQRERTVKRLEKAEENLQRSEDVLLEVTRQIRSLERQAQRAAQHRRLSEELFGLELALLTRRYDALHEREGRERERLAAAKNELEEAVERLERHEKALGDLRDAVQISERHLSDAREAFFKLETRNSLAQTNLSHATTSLRDVQERLSNARHEASSQADRAARLKRELEGVERELAELDQGSRVDSQVNEEEKELRELRDALVRTETDAQEVKAALERVRSEFHRAQDRVAWLKSQLEEMAGREAEINEVIKSSSVQMDRWSKRVDEELNALEALEEQVAKGKVNLDGLRVAKTELESRCLALRREHEKARGELLSTQARLDSMKSIRASGEGFAGSVQDVMKWASREGENEVLGPLGNFLDVPAHLESAVARWLGPRLEHIIVRSREVAFRAAQRRIKGRIVFEVWSDFDGPTFSETLVSSFESLAADSGLPPKEQKVFVFESGVLVADELVVAGEALPAGAEALRRANQIKELESTVVAMDSGEKEALKALEIAQAEREETWGKWDEARRSLESAELGAREQSRKIEEFRREVTRSKAEIDRSRSQLLPMLRRREQCQEELEDLQGRESQNVATREELAQQFAARESEVKELRRAVETLHLSLTEKRVEQAKARERRRSLEESFERIRRGIQSAVSLEERYVNERKELEKKSAEFEVIIKDSNQGLAQMSGELEQAKATVEIRTKEASEAQNRSREAELMLREKRAQTEKAREALMVGEGALREVQIEIEHTNEKLKERFDGNWQEARVIAAQVELPEGEQESRRDYLRRRLEQMGPVNAMAEEEYEEAQGREVFLTEQRDDLLRSVSDLRKAIAEMDRESRKRFRETFDAVDAQFREIFPKLFRGGHARLILTDPNDMLTTGVDIEVCPPGKRLQNVTLLSGGEKALTAVSLIFSIFMLKPTPFSILDEVDAPLDEANVGRFAEMVRQMSEMSQMIVITHSRRTMEAAQMLYGVTMEDAGISKIVSVKLSDAEELVS</sequence>
<feature type="coiled-coil region" evidence="7">
    <location>
        <begin position="437"/>
        <end position="492"/>
    </location>
</feature>
<comment type="function">
    <text evidence="7">Required for chromosome condensation and partitioning.</text>
</comment>
<feature type="coiled-coil region" evidence="7">
    <location>
        <begin position="693"/>
        <end position="727"/>
    </location>
</feature>
<dbReference type="CDD" id="cd03278">
    <property type="entry name" value="ABC_SMC_barmotin"/>
    <property type="match status" value="1"/>
</dbReference>
<dbReference type="SUPFAM" id="SSF52540">
    <property type="entry name" value="P-loop containing nucleoside triphosphate hydrolases"/>
    <property type="match status" value="1"/>
</dbReference>
<dbReference type="Proteomes" id="UP000321595">
    <property type="component" value="Chromosome"/>
</dbReference>
<comment type="subunit">
    <text evidence="7">Homodimer.</text>
</comment>
<comment type="subcellular location">
    <subcellularLocation>
        <location evidence="1 7">Cytoplasm</location>
    </subcellularLocation>
</comment>
<evidence type="ECO:0000256" key="7">
    <source>
        <dbReference type="HAMAP-Rule" id="MF_01894"/>
    </source>
</evidence>
<keyword evidence="10" id="KW-1185">Reference proteome</keyword>
<dbReference type="InterPro" id="IPR027417">
    <property type="entry name" value="P-loop_NTPase"/>
</dbReference>
<feature type="binding site" evidence="7">
    <location>
        <begin position="32"/>
        <end position="39"/>
    </location>
    <ligand>
        <name>ATP</name>
        <dbReference type="ChEBI" id="CHEBI:30616"/>
    </ligand>
</feature>
<evidence type="ECO:0000256" key="2">
    <source>
        <dbReference type="ARBA" id="ARBA00022490"/>
    </source>
</evidence>
<dbReference type="HAMAP" id="MF_01894">
    <property type="entry name" value="Smc_prok"/>
    <property type="match status" value="1"/>
</dbReference>
<gene>
    <name evidence="7" type="primary">smc</name>
    <name evidence="9" type="ORF">FRD01_01170</name>
</gene>
<feature type="coiled-coil region" evidence="7">
    <location>
        <begin position="960"/>
        <end position="1001"/>
    </location>
</feature>
<dbReference type="GO" id="GO:0003677">
    <property type="term" value="F:DNA binding"/>
    <property type="evidence" value="ECO:0007669"/>
    <property type="project" value="UniProtKB-UniRule"/>
</dbReference>
<evidence type="ECO:0000256" key="3">
    <source>
        <dbReference type="ARBA" id="ARBA00022741"/>
    </source>
</evidence>
<evidence type="ECO:0000256" key="1">
    <source>
        <dbReference type="ARBA" id="ARBA00004496"/>
    </source>
</evidence>
<keyword evidence="6 7" id="KW-0238">DNA-binding</keyword>
<organism evidence="9 10">
    <name type="scientific">Microvenator marinus</name>
    <dbReference type="NCBI Taxonomy" id="2600177"/>
    <lineage>
        <taxon>Bacteria</taxon>
        <taxon>Deltaproteobacteria</taxon>
        <taxon>Bradymonadales</taxon>
        <taxon>Microvenatoraceae</taxon>
        <taxon>Microvenator</taxon>
    </lineage>
</organism>
<evidence type="ECO:0000256" key="6">
    <source>
        <dbReference type="ARBA" id="ARBA00023125"/>
    </source>
</evidence>
<dbReference type="PANTHER" id="PTHR43977">
    <property type="entry name" value="STRUCTURAL MAINTENANCE OF CHROMOSOMES PROTEIN 3"/>
    <property type="match status" value="1"/>
</dbReference>
<dbReference type="GO" id="GO:0005737">
    <property type="term" value="C:cytoplasm"/>
    <property type="evidence" value="ECO:0007669"/>
    <property type="project" value="UniProtKB-SubCell"/>
</dbReference>
<dbReference type="GO" id="GO:0007062">
    <property type="term" value="P:sister chromatid cohesion"/>
    <property type="evidence" value="ECO:0007669"/>
    <property type="project" value="InterPro"/>
</dbReference>
<dbReference type="Gene3D" id="1.10.287.1490">
    <property type="match status" value="1"/>
</dbReference>
<evidence type="ECO:0000313" key="9">
    <source>
        <dbReference type="EMBL" id="QED25895.1"/>
    </source>
</evidence>
<reference evidence="9 10" key="1">
    <citation type="submission" date="2019-08" db="EMBL/GenBank/DDBJ databases">
        <authorList>
            <person name="Liang Q."/>
        </authorList>
    </citation>
    <scope>NUCLEOTIDE SEQUENCE [LARGE SCALE GENOMIC DNA]</scope>
    <source>
        <strain evidence="9 10">V1718</strain>
    </source>
</reference>
<dbReference type="GO" id="GO:0016887">
    <property type="term" value="F:ATP hydrolysis activity"/>
    <property type="evidence" value="ECO:0007669"/>
    <property type="project" value="InterPro"/>
</dbReference>
<dbReference type="EMBL" id="CP042467">
    <property type="protein sequence ID" value="QED25895.1"/>
    <property type="molecule type" value="Genomic_DNA"/>
</dbReference>
<comment type="similarity">
    <text evidence="7">Belongs to the SMC family.</text>
</comment>
<proteinExistence type="inferred from homology"/>
<keyword evidence="4 7" id="KW-0067">ATP-binding</keyword>
<dbReference type="InterPro" id="IPR011890">
    <property type="entry name" value="SMC_prok"/>
</dbReference>
<comment type="domain">
    <text evidence="7">Contains large globular domains required for ATP hydrolysis at each terminus and a third globular domain forming a flexible hinge near the middle of the molecule. These domains are separated by coiled-coil structures.</text>
</comment>
<keyword evidence="5 7" id="KW-0175">Coiled coil</keyword>
<feature type="coiled-coil region" evidence="7">
    <location>
        <begin position="312"/>
        <end position="408"/>
    </location>
</feature>
<accession>A0A5B8XK34</accession>
<evidence type="ECO:0000313" key="10">
    <source>
        <dbReference type="Proteomes" id="UP000321595"/>
    </source>
</evidence>